<organism evidence="2 3">
    <name type="scientific">Nepenthes gracilis</name>
    <name type="common">Slender pitcher plant</name>
    <dbReference type="NCBI Taxonomy" id="150966"/>
    <lineage>
        <taxon>Eukaryota</taxon>
        <taxon>Viridiplantae</taxon>
        <taxon>Streptophyta</taxon>
        <taxon>Embryophyta</taxon>
        <taxon>Tracheophyta</taxon>
        <taxon>Spermatophyta</taxon>
        <taxon>Magnoliopsida</taxon>
        <taxon>eudicotyledons</taxon>
        <taxon>Gunneridae</taxon>
        <taxon>Pentapetalae</taxon>
        <taxon>Caryophyllales</taxon>
        <taxon>Nepenthaceae</taxon>
        <taxon>Nepenthes</taxon>
    </lineage>
</organism>
<feature type="region of interest" description="Disordered" evidence="1">
    <location>
        <begin position="86"/>
        <end position="121"/>
    </location>
</feature>
<evidence type="ECO:0000313" key="3">
    <source>
        <dbReference type="Proteomes" id="UP001279734"/>
    </source>
</evidence>
<feature type="compositionally biased region" description="Basic and acidic residues" evidence="1">
    <location>
        <begin position="111"/>
        <end position="121"/>
    </location>
</feature>
<proteinExistence type="predicted"/>
<accession>A0AAD3P6Y2</accession>
<name>A0AAD3P6Y2_NEPGR</name>
<reference evidence="2" key="1">
    <citation type="submission" date="2023-05" db="EMBL/GenBank/DDBJ databases">
        <title>Nepenthes gracilis genome sequencing.</title>
        <authorList>
            <person name="Fukushima K."/>
        </authorList>
    </citation>
    <scope>NUCLEOTIDE SEQUENCE</scope>
    <source>
        <strain evidence="2">SING2019-196</strain>
    </source>
</reference>
<evidence type="ECO:0000313" key="2">
    <source>
        <dbReference type="EMBL" id="GMH00986.1"/>
    </source>
</evidence>
<comment type="caution">
    <text evidence="2">The sequence shown here is derived from an EMBL/GenBank/DDBJ whole genome shotgun (WGS) entry which is preliminary data.</text>
</comment>
<sequence>MHTTYNCIDAYRGRTNQHLLQKFPNLAKQNANSKPTFCCKLGEKPSCQQFWQMGHVSMAKPATTPYRATLKSTKQGSHVRRILQHFQQTNPNRQKGHISMTKPAKQGIRPCQHDQADQKGW</sequence>
<evidence type="ECO:0000256" key="1">
    <source>
        <dbReference type="SAM" id="MobiDB-lite"/>
    </source>
</evidence>
<protein>
    <submittedName>
        <fullName evidence="2">Uncharacterized protein</fullName>
    </submittedName>
</protein>
<dbReference type="AlphaFoldDB" id="A0AAD3P6Y2"/>
<dbReference type="EMBL" id="BSYO01000002">
    <property type="protein sequence ID" value="GMH00986.1"/>
    <property type="molecule type" value="Genomic_DNA"/>
</dbReference>
<keyword evidence="3" id="KW-1185">Reference proteome</keyword>
<dbReference type="Proteomes" id="UP001279734">
    <property type="component" value="Unassembled WGS sequence"/>
</dbReference>
<gene>
    <name evidence="2" type="ORF">Nepgr_002825</name>
</gene>